<dbReference type="OrthoDB" id="5506143at2"/>
<dbReference type="InterPro" id="IPR014871">
    <property type="entry name" value="dUTPase/dCTP_pyrophosphatase"/>
</dbReference>
<dbReference type="EMBL" id="CCXS01000001">
    <property type="protein sequence ID" value="CEG23146.1"/>
    <property type="molecule type" value="Genomic_DNA"/>
</dbReference>
<dbReference type="STRING" id="1499687.BN1080_02090"/>
<dbReference type="Pfam" id="PF08761">
    <property type="entry name" value="dUTPase_2"/>
    <property type="match status" value="2"/>
</dbReference>
<keyword evidence="2" id="KW-1185">Reference proteome</keyword>
<dbReference type="Gene3D" id="1.10.4010.10">
    <property type="entry name" value="Type II deoxyuridine triphosphatase"/>
    <property type="match status" value="1"/>
</dbReference>
<name>A0A098EPC0_9BACL</name>
<proteinExistence type="predicted"/>
<gene>
    <name evidence="1" type="ORF">BN1080_02090</name>
</gene>
<dbReference type="InterPro" id="IPR016947">
    <property type="entry name" value="UCP030140"/>
</dbReference>
<dbReference type="PIRSF" id="PIRSF030140">
    <property type="entry name" value="UCP030140"/>
    <property type="match status" value="1"/>
</dbReference>
<reference evidence="1 2" key="1">
    <citation type="submission" date="2014-09" db="EMBL/GenBank/DDBJ databases">
        <authorList>
            <person name="Urmite Genomes Urmite Genomes"/>
        </authorList>
    </citation>
    <scope>NUCLEOTIDE SEQUENCE [LARGE SCALE GENOMIC DNA]</scope>
    <source>
        <strain evidence="1 2">ES2</strain>
    </source>
</reference>
<evidence type="ECO:0000313" key="1">
    <source>
        <dbReference type="EMBL" id="CEG23146.1"/>
    </source>
</evidence>
<dbReference type="CDD" id="cd11527">
    <property type="entry name" value="NTP-PPase_dUTPase"/>
    <property type="match status" value="1"/>
</dbReference>
<protein>
    <submittedName>
        <fullName evidence="1">dUTPase</fullName>
    </submittedName>
</protein>
<dbReference type="SUPFAM" id="SSF101386">
    <property type="entry name" value="all-alpha NTP pyrophosphatases"/>
    <property type="match status" value="1"/>
</dbReference>
<organism evidence="1 2">
    <name type="scientific">Planococcus massiliensis</name>
    <dbReference type="NCBI Taxonomy" id="1499687"/>
    <lineage>
        <taxon>Bacteria</taxon>
        <taxon>Bacillati</taxon>
        <taxon>Bacillota</taxon>
        <taxon>Bacilli</taxon>
        <taxon>Bacillales</taxon>
        <taxon>Caryophanaceae</taxon>
        <taxon>Planococcus</taxon>
    </lineage>
</organism>
<evidence type="ECO:0000313" key="2">
    <source>
        <dbReference type="Proteomes" id="UP000043699"/>
    </source>
</evidence>
<dbReference type="AlphaFoldDB" id="A0A098EPC0"/>
<dbReference type="RefSeq" id="WP_052651937.1">
    <property type="nucleotide sequence ID" value="NZ_CCXS01000001.1"/>
</dbReference>
<accession>A0A098EPC0</accession>
<dbReference type="Proteomes" id="UP000043699">
    <property type="component" value="Unassembled WGS sequence"/>
</dbReference>
<sequence>MNIANLFEIQRKLDAEIEAKHPTAAGEDRLAKRILALQVELGECANEWRGFKFWSTDQKARTIDKKVVYDPNPENTQSAKFVRTNPLLEEYVDCLHFILSIGNGLNFDIQMLEQMVSPKKMKNPVDQFLWTNRGLTNLYEAHRDMTPTSRPHYYLLLFDAIMGLGEMLGFTWNQIEEAYMSKNAINHQRQAEGY</sequence>